<reference evidence="7" key="1">
    <citation type="submission" date="2014-07" db="EMBL/GenBank/DDBJ databases">
        <title>Genome sequencing of plant-pathogenic Streptomyces species.</title>
        <authorList>
            <person name="Harrison J."/>
            <person name="Sapp M."/>
            <person name="Thwaites R."/>
            <person name="Studholme D.J."/>
        </authorList>
    </citation>
    <scope>NUCLEOTIDE SEQUENCE [LARGE SCALE GENOMIC DNA]</scope>
    <source>
        <strain evidence="7">NCPPB 4445</strain>
    </source>
</reference>
<keyword evidence="3 6" id="KW-0808">Transferase</keyword>
<evidence type="ECO:0000259" key="5">
    <source>
        <dbReference type="Pfam" id="PF00155"/>
    </source>
</evidence>
<comment type="caution">
    <text evidence="6">The sequence shown here is derived from an EMBL/GenBank/DDBJ whole genome shotgun (WGS) entry which is preliminary data.</text>
</comment>
<dbReference type="CDD" id="cd00609">
    <property type="entry name" value="AAT_like"/>
    <property type="match status" value="1"/>
</dbReference>
<proteinExistence type="predicted"/>
<dbReference type="Gene3D" id="3.90.1150.10">
    <property type="entry name" value="Aspartate Aminotransferase, domain 1"/>
    <property type="match status" value="1"/>
</dbReference>
<feature type="domain" description="Aminotransferase class I/classII large" evidence="5">
    <location>
        <begin position="31"/>
        <end position="382"/>
    </location>
</feature>
<dbReference type="InterPro" id="IPR004839">
    <property type="entry name" value="Aminotransferase_I/II_large"/>
</dbReference>
<dbReference type="AlphaFoldDB" id="A0A0L0K5V8"/>
<evidence type="ECO:0000256" key="4">
    <source>
        <dbReference type="ARBA" id="ARBA00022898"/>
    </source>
</evidence>
<keyword evidence="2 6" id="KW-0032">Aminotransferase</keyword>
<gene>
    <name evidence="6" type="ORF">IQ63_20035</name>
</gene>
<dbReference type="GO" id="GO:0005737">
    <property type="term" value="C:cytoplasm"/>
    <property type="evidence" value="ECO:0007669"/>
    <property type="project" value="TreeGrafter"/>
</dbReference>
<dbReference type="GO" id="GO:0016212">
    <property type="term" value="F:kynurenine-oxoglutarate transaminase activity"/>
    <property type="evidence" value="ECO:0007669"/>
    <property type="project" value="TreeGrafter"/>
</dbReference>
<comment type="cofactor">
    <cofactor evidence="1">
        <name>pyridoxal 5'-phosphate</name>
        <dbReference type="ChEBI" id="CHEBI:597326"/>
    </cofactor>
</comment>
<dbReference type="EMBL" id="JPPY01000127">
    <property type="protein sequence ID" value="KND33231.1"/>
    <property type="molecule type" value="Genomic_DNA"/>
</dbReference>
<evidence type="ECO:0000313" key="7">
    <source>
        <dbReference type="Proteomes" id="UP000037151"/>
    </source>
</evidence>
<dbReference type="Pfam" id="PF00155">
    <property type="entry name" value="Aminotran_1_2"/>
    <property type="match status" value="1"/>
</dbReference>
<dbReference type="PATRIC" id="fig|42234.21.peg.4131"/>
<evidence type="ECO:0000256" key="3">
    <source>
        <dbReference type="ARBA" id="ARBA00022679"/>
    </source>
</evidence>
<dbReference type="Proteomes" id="UP000037151">
    <property type="component" value="Unassembled WGS sequence"/>
</dbReference>
<accession>A0A0L0K5V8</accession>
<name>A0A0L0K5V8_9ACTN</name>
<dbReference type="PANTHER" id="PTHR43807:SF20">
    <property type="entry name" value="FI04487P"/>
    <property type="match status" value="1"/>
</dbReference>
<organism evidence="6 7">
    <name type="scientific">Streptomyces acidiscabies</name>
    <dbReference type="NCBI Taxonomy" id="42234"/>
    <lineage>
        <taxon>Bacteria</taxon>
        <taxon>Bacillati</taxon>
        <taxon>Actinomycetota</taxon>
        <taxon>Actinomycetes</taxon>
        <taxon>Kitasatosporales</taxon>
        <taxon>Streptomycetaceae</taxon>
        <taxon>Streptomyces</taxon>
    </lineage>
</organism>
<dbReference type="InterPro" id="IPR051326">
    <property type="entry name" value="Kynurenine-oxoglutarate_AT"/>
</dbReference>
<dbReference type="OrthoDB" id="9763453at2"/>
<protein>
    <submittedName>
        <fullName evidence="6">Aminotransferase</fullName>
    </submittedName>
</protein>
<evidence type="ECO:0000313" key="6">
    <source>
        <dbReference type="EMBL" id="KND33231.1"/>
    </source>
</evidence>
<dbReference type="GO" id="GO:0030170">
    <property type="term" value="F:pyridoxal phosphate binding"/>
    <property type="evidence" value="ECO:0007669"/>
    <property type="project" value="InterPro"/>
</dbReference>
<sequence length="400" mass="41877">MTAGHLSRRTAGLPPLGLAALLPAARAGGATDLALGIPTGDPPRAAVEAAAAALASGANQYTDPAGLLDLRVVVADRLAAERGVDVDPERELVISAGATEGLLVALLATTDPGDEVLIPQPFFENHPGVVELAGAVPRFVTLTGPDWRLTEEALAAAVTPRTRAVLLNNPHNPTGRVFDEAEFAALTAVCERHDLTLITDEVYDRFTYDGRPHHSPLGSVPALRERSVVVGSFSKTRRMSGWRLGHCVAPPEITAGLRSVHERTTLGTPHPLQRGAVALGALDDRDVDAARAEFQERRDLVCAALRRAGFTVHTPEGGWFLLAGTAGLGRASSDLARELVTHAKVLVAPGGSFFADPAAGDDWVRIALVRDRAQLAAALDRVAGYLSGAPLAVSSPVVST</sequence>
<evidence type="ECO:0000256" key="2">
    <source>
        <dbReference type="ARBA" id="ARBA00022576"/>
    </source>
</evidence>
<keyword evidence="4" id="KW-0663">Pyridoxal phosphate</keyword>
<dbReference type="InterPro" id="IPR015421">
    <property type="entry name" value="PyrdxlP-dep_Trfase_major"/>
</dbReference>
<dbReference type="Gene3D" id="3.40.640.10">
    <property type="entry name" value="Type I PLP-dependent aspartate aminotransferase-like (Major domain)"/>
    <property type="match status" value="1"/>
</dbReference>
<dbReference type="InterPro" id="IPR015424">
    <property type="entry name" value="PyrdxlP-dep_Trfase"/>
</dbReference>
<dbReference type="PANTHER" id="PTHR43807">
    <property type="entry name" value="FI04487P"/>
    <property type="match status" value="1"/>
</dbReference>
<dbReference type="SUPFAM" id="SSF53383">
    <property type="entry name" value="PLP-dependent transferases"/>
    <property type="match status" value="1"/>
</dbReference>
<dbReference type="RefSeq" id="WP_050371896.1">
    <property type="nucleotide sequence ID" value="NZ_KQ257822.1"/>
</dbReference>
<dbReference type="InterPro" id="IPR015422">
    <property type="entry name" value="PyrdxlP-dep_Trfase_small"/>
</dbReference>
<evidence type="ECO:0000256" key="1">
    <source>
        <dbReference type="ARBA" id="ARBA00001933"/>
    </source>
</evidence>